<dbReference type="RefSeq" id="WP_012861925.1">
    <property type="nucleotide sequence ID" value="NC_013517.1"/>
</dbReference>
<name>D1ALI8_SEBTE</name>
<accession>D1ALI8</accession>
<dbReference type="KEGG" id="str:Sterm_2478"/>
<keyword evidence="2" id="KW-1185">Reference proteome</keyword>
<reference evidence="2" key="1">
    <citation type="submission" date="2009-09" db="EMBL/GenBank/DDBJ databases">
        <title>The complete chromosome of Sebaldella termitidis ATCC 33386.</title>
        <authorList>
            <consortium name="US DOE Joint Genome Institute (JGI-PGF)"/>
            <person name="Lucas S."/>
            <person name="Copeland A."/>
            <person name="Lapidus A."/>
            <person name="Glavina del Rio T."/>
            <person name="Dalin E."/>
            <person name="Tice H."/>
            <person name="Bruce D."/>
            <person name="Goodwin L."/>
            <person name="Pitluck S."/>
            <person name="Kyrpides N."/>
            <person name="Mavromatis K."/>
            <person name="Ivanova N."/>
            <person name="Mikhailova N."/>
            <person name="Sims D."/>
            <person name="Meincke L."/>
            <person name="Brettin T."/>
            <person name="Detter J.C."/>
            <person name="Han C."/>
            <person name="Larimer F."/>
            <person name="Land M."/>
            <person name="Hauser L."/>
            <person name="Markowitz V."/>
            <person name="Cheng J.F."/>
            <person name="Hugenholtz P."/>
            <person name="Woyke T."/>
            <person name="Wu D."/>
            <person name="Eisen J.A."/>
        </authorList>
    </citation>
    <scope>NUCLEOTIDE SEQUENCE [LARGE SCALE GENOMIC DNA]</scope>
    <source>
        <strain evidence="2">ATCC 33386 / NCTC 11300</strain>
    </source>
</reference>
<dbReference type="EMBL" id="CP001739">
    <property type="protein sequence ID" value="ACZ09331.1"/>
    <property type="molecule type" value="Genomic_DNA"/>
</dbReference>
<dbReference type="HOGENOM" id="CLU_2481529_0_0_0"/>
<protein>
    <submittedName>
        <fullName evidence="1">Uncharacterized protein</fullName>
    </submittedName>
</protein>
<dbReference type="AlphaFoldDB" id="D1ALI8"/>
<dbReference type="Proteomes" id="UP000000845">
    <property type="component" value="Chromosome"/>
</dbReference>
<organism evidence="1 2">
    <name type="scientific">Sebaldella termitidis (strain ATCC 33386 / NCTC 11300)</name>
    <dbReference type="NCBI Taxonomy" id="526218"/>
    <lineage>
        <taxon>Bacteria</taxon>
        <taxon>Fusobacteriati</taxon>
        <taxon>Fusobacteriota</taxon>
        <taxon>Fusobacteriia</taxon>
        <taxon>Fusobacteriales</taxon>
        <taxon>Leptotrichiaceae</taxon>
        <taxon>Sebaldella</taxon>
    </lineage>
</organism>
<gene>
    <name evidence="1" type="ordered locus">Sterm_2478</name>
</gene>
<reference evidence="1 2" key="2">
    <citation type="journal article" date="2010" name="Stand. Genomic Sci.">
        <title>Complete genome sequence of Sebaldella termitidis type strain (NCTC 11300).</title>
        <authorList>
            <person name="Harmon-Smith M."/>
            <person name="Celia L."/>
            <person name="Chertkov O."/>
            <person name="Lapidus A."/>
            <person name="Copeland A."/>
            <person name="Glavina Del Rio T."/>
            <person name="Nolan M."/>
            <person name="Lucas S."/>
            <person name="Tice H."/>
            <person name="Cheng J.F."/>
            <person name="Han C."/>
            <person name="Detter J.C."/>
            <person name="Bruce D."/>
            <person name="Goodwin L."/>
            <person name="Pitluck S."/>
            <person name="Pati A."/>
            <person name="Liolios K."/>
            <person name="Ivanova N."/>
            <person name="Mavromatis K."/>
            <person name="Mikhailova N."/>
            <person name="Chen A."/>
            <person name="Palaniappan K."/>
            <person name="Land M."/>
            <person name="Hauser L."/>
            <person name="Chang Y.J."/>
            <person name="Jeffries C.D."/>
            <person name="Brettin T."/>
            <person name="Goker M."/>
            <person name="Beck B."/>
            <person name="Bristow J."/>
            <person name="Eisen J.A."/>
            <person name="Markowitz V."/>
            <person name="Hugenholtz P."/>
            <person name="Kyrpides N.C."/>
            <person name="Klenk H.P."/>
            <person name="Chen F."/>
        </authorList>
    </citation>
    <scope>NUCLEOTIDE SEQUENCE [LARGE SCALE GENOMIC DNA]</scope>
    <source>
        <strain evidence="2">ATCC 33386 / NCTC 11300</strain>
    </source>
</reference>
<evidence type="ECO:0000313" key="2">
    <source>
        <dbReference type="Proteomes" id="UP000000845"/>
    </source>
</evidence>
<evidence type="ECO:0000313" key="1">
    <source>
        <dbReference type="EMBL" id="ACZ09331.1"/>
    </source>
</evidence>
<proteinExistence type="predicted"/>
<sequence>MDDDKDIKEQLQELKAAQGLLEKRVSILIEIIDMQAAELELTKKALSENITAVKKIRKIAKSAANDINFHHHPILYFLSMFSDDKDE</sequence>